<evidence type="ECO:0000259" key="2">
    <source>
        <dbReference type="PROSITE" id="PS50878"/>
    </source>
</evidence>
<dbReference type="NCBIfam" id="TIGR04416">
    <property type="entry name" value="group_II_RT_mat"/>
    <property type="match status" value="1"/>
</dbReference>
<protein>
    <submittedName>
        <fullName evidence="3">Group II intron reverse transcriptase/maturase</fullName>
        <ecNumber evidence="3">2.7.7.49</ecNumber>
    </submittedName>
</protein>
<dbReference type="Proteomes" id="UP000613768">
    <property type="component" value="Unassembled WGS sequence"/>
</dbReference>
<keyword evidence="3" id="KW-0808">Transferase</keyword>
<keyword evidence="3" id="KW-0695">RNA-directed DNA polymerase</keyword>
<dbReference type="PROSITE" id="PS50878">
    <property type="entry name" value="RT_POL"/>
    <property type="match status" value="1"/>
</dbReference>
<evidence type="ECO:0000313" key="4">
    <source>
        <dbReference type="Proteomes" id="UP000613768"/>
    </source>
</evidence>
<dbReference type="GO" id="GO:0003964">
    <property type="term" value="F:RNA-directed DNA polymerase activity"/>
    <property type="evidence" value="ECO:0007669"/>
    <property type="project" value="UniProtKB-KW"/>
</dbReference>
<evidence type="ECO:0000256" key="1">
    <source>
        <dbReference type="ARBA" id="ARBA00034120"/>
    </source>
</evidence>
<dbReference type="InterPro" id="IPR051083">
    <property type="entry name" value="GrpII_Intron_Splice-Mob/Def"/>
</dbReference>
<keyword evidence="4" id="KW-1185">Reference proteome</keyword>
<comment type="caution">
    <text evidence="3">The sequence shown here is derived from an EMBL/GenBank/DDBJ whole genome shotgun (WGS) entry which is preliminary data.</text>
</comment>
<dbReference type="PANTHER" id="PTHR34047">
    <property type="entry name" value="NUCLEAR INTRON MATURASE 1, MITOCHONDRIAL-RELATED"/>
    <property type="match status" value="1"/>
</dbReference>
<sequence length="370" mass="43161">EAVQSGRYRPQPVRRQWIAKTDGRQRPLGIACIEDKLVQQALVWVLEAIYEVDFLGFSYGFRPGRSQHDALDAVYMAITTRKVGWVLDADIEACFDRIEHLKLLAVLGRRIADQRVLRIIEHTLKAGVMDGGVWQSSERGVPQGAVISPLLANVFLHDAIDRWAHGWREQQAQGMVSVVRYADDFVIGVQYRGDGVRLRAALEQRLARYGLNLHPEKTRLIEFGRFARANRAKRSQGKPESFDFLGFTHSCARRRSDGDFALRRQSVSKRVRAFLQKVKLELHKRFHWTPTQQGAWLSSKVRGYFQYHGVPGNRRAMETVRREVNRMWLRALRRRSQRHALPWSRFTRWVRRWIPSSRIVHPYPNQRFAF</sequence>
<gene>
    <name evidence="3" type="primary">ltrA</name>
    <name evidence="3" type="ORF">IFO71_21590</name>
</gene>
<dbReference type="InterPro" id="IPR030931">
    <property type="entry name" value="Group_II_RT_mat"/>
</dbReference>
<dbReference type="CDD" id="cd01651">
    <property type="entry name" value="RT_G2_intron"/>
    <property type="match status" value="1"/>
</dbReference>
<keyword evidence="3" id="KW-0548">Nucleotidyltransferase</keyword>
<dbReference type="InterPro" id="IPR000477">
    <property type="entry name" value="RT_dom"/>
</dbReference>
<dbReference type="EC" id="2.7.7.49" evidence="3"/>
<dbReference type="InterPro" id="IPR043502">
    <property type="entry name" value="DNA/RNA_pol_sf"/>
</dbReference>
<dbReference type="AlphaFoldDB" id="A0AAW3ZQ65"/>
<feature type="domain" description="Reverse transcriptase" evidence="2">
    <location>
        <begin position="1"/>
        <end position="249"/>
    </location>
</feature>
<dbReference type="EMBL" id="JACYTR010000141">
    <property type="protein sequence ID" value="MBD8528345.1"/>
    <property type="molecule type" value="Genomic_DNA"/>
</dbReference>
<reference evidence="3 4" key="1">
    <citation type="submission" date="2020-09" db="EMBL/GenBank/DDBJ databases">
        <title>Pseudoxanthomonas sp. CAU 1598 isolated from sand of Yaerae Beach.</title>
        <authorList>
            <person name="Kim W."/>
        </authorList>
    </citation>
    <scope>NUCLEOTIDE SEQUENCE [LARGE SCALE GENOMIC DNA]</scope>
    <source>
        <strain evidence="3 4">CAU 1598</strain>
    </source>
</reference>
<accession>A0AAW3ZQ65</accession>
<dbReference type="PANTHER" id="PTHR34047:SF8">
    <property type="entry name" value="PROTEIN YKFC"/>
    <property type="match status" value="1"/>
</dbReference>
<dbReference type="RefSeq" id="WP_192031759.1">
    <property type="nucleotide sequence ID" value="NZ_JACYTR010000141.1"/>
</dbReference>
<dbReference type="Pfam" id="PF00078">
    <property type="entry name" value="RVT_1"/>
    <property type="match status" value="1"/>
</dbReference>
<dbReference type="SUPFAM" id="SSF56672">
    <property type="entry name" value="DNA/RNA polymerases"/>
    <property type="match status" value="1"/>
</dbReference>
<evidence type="ECO:0000313" key="3">
    <source>
        <dbReference type="EMBL" id="MBD8528345.1"/>
    </source>
</evidence>
<organism evidence="3 4">
    <name type="scientific">Pseudomarimonas arenosa</name>
    <dbReference type="NCBI Taxonomy" id="2774145"/>
    <lineage>
        <taxon>Bacteria</taxon>
        <taxon>Pseudomonadati</taxon>
        <taxon>Pseudomonadota</taxon>
        <taxon>Gammaproteobacteria</taxon>
        <taxon>Lysobacterales</taxon>
        <taxon>Lysobacteraceae</taxon>
        <taxon>Pseudomarimonas</taxon>
    </lineage>
</organism>
<proteinExistence type="inferred from homology"/>
<feature type="non-terminal residue" evidence="3">
    <location>
        <position position="1"/>
    </location>
</feature>
<comment type="similarity">
    <text evidence="1">Belongs to the bacterial reverse transcriptase family.</text>
</comment>
<name>A0AAW3ZQ65_9GAMM</name>